<evidence type="ECO:0000256" key="1">
    <source>
        <dbReference type="SAM" id="MobiDB-lite"/>
    </source>
</evidence>
<organism evidence="2 3">
    <name type="scientific">Edaphochlamys debaryana</name>
    <dbReference type="NCBI Taxonomy" id="47281"/>
    <lineage>
        <taxon>Eukaryota</taxon>
        <taxon>Viridiplantae</taxon>
        <taxon>Chlorophyta</taxon>
        <taxon>core chlorophytes</taxon>
        <taxon>Chlorophyceae</taxon>
        <taxon>CS clade</taxon>
        <taxon>Chlamydomonadales</taxon>
        <taxon>Chlamydomonadales incertae sedis</taxon>
        <taxon>Edaphochlamys</taxon>
    </lineage>
</organism>
<name>A0A835XQN1_9CHLO</name>
<evidence type="ECO:0000313" key="2">
    <source>
        <dbReference type="EMBL" id="KAG2487934.1"/>
    </source>
</evidence>
<evidence type="ECO:0000313" key="3">
    <source>
        <dbReference type="Proteomes" id="UP000612055"/>
    </source>
</evidence>
<dbReference type="Proteomes" id="UP000612055">
    <property type="component" value="Unassembled WGS sequence"/>
</dbReference>
<feature type="region of interest" description="Disordered" evidence="1">
    <location>
        <begin position="429"/>
        <end position="450"/>
    </location>
</feature>
<proteinExistence type="predicted"/>
<sequence>MQPLRSPRRQQDREAKQLQAAVWRLRACCSLEELVETLEGFRSDQPPVLVEAAVQGARLARGAQGPGAGALLHRLLGAVAGHCAMHLERYDLPLLAALLGACARARHTPEELLLPLQLRLAGEARRVGPPEDAAPHLAALATHLSRLRVTSPRLWAALGAAAAAALPRASAADVAALLAAHARVDAPNAALFERGAARAAAELHDAQPQDVATLVWALARAHHPLPRGLARALAQHLGAGAGAGGYSLVQVASLAGACGRLRVSSAELRLALSQRGAEALLEEAAALASHAAGNHASLRQLFSPQSGPLSGALSGSGPRSGVRSRPSVTAPQPPDSEAVAVLVAGLGALGPHDPALLRAAATFLTAVAEAAAEAGEGDGGAAGLGLPGAGSGEAGVQAPAGEVVAAVAAALRAAGLVGEAAELEAKALPSSGAAEPSEGSVAAAAQATGL</sequence>
<feature type="region of interest" description="Disordered" evidence="1">
    <location>
        <begin position="307"/>
        <end position="334"/>
    </location>
</feature>
<dbReference type="OrthoDB" id="550526at2759"/>
<accession>A0A835XQN1</accession>
<feature type="compositionally biased region" description="Low complexity" evidence="1">
    <location>
        <begin position="307"/>
        <end position="328"/>
    </location>
</feature>
<dbReference type="AlphaFoldDB" id="A0A835XQN1"/>
<comment type="caution">
    <text evidence="2">The sequence shown here is derived from an EMBL/GenBank/DDBJ whole genome shotgun (WGS) entry which is preliminary data.</text>
</comment>
<dbReference type="EMBL" id="JAEHOE010000090">
    <property type="protein sequence ID" value="KAG2487934.1"/>
    <property type="molecule type" value="Genomic_DNA"/>
</dbReference>
<gene>
    <name evidence="2" type="ORF">HYH03_013513</name>
</gene>
<keyword evidence="3" id="KW-1185">Reference proteome</keyword>
<reference evidence="2" key="1">
    <citation type="journal article" date="2020" name="bioRxiv">
        <title>Comparative genomics of Chlamydomonas.</title>
        <authorList>
            <person name="Craig R.J."/>
            <person name="Hasan A.R."/>
            <person name="Ness R.W."/>
            <person name="Keightley P.D."/>
        </authorList>
    </citation>
    <scope>NUCLEOTIDE SEQUENCE</scope>
    <source>
        <strain evidence="2">CCAP 11/70</strain>
    </source>
</reference>
<protein>
    <submittedName>
        <fullName evidence="2">Uncharacterized protein</fullName>
    </submittedName>
</protein>